<comment type="caution">
    <text evidence="7">The sequence shown here is derived from an EMBL/GenBank/DDBJ whole genome shotgun (WGS) entry which is preliminary data.</text>
</comment>
<dbReference type="PANTHER" id="PTHR10209:SF428">
    <property type="entry name" value="OS04G0182200 PROTEIN"/>
    <property type="match status" value="1"/>
</dbReference>
<dbReference type="AlphaFoldDB" id="A0A9Q0HY40"/>
<dbReference type="InterPro" id="IPR026992">
    <property type="entry name" value="DIOX_N"/>
</dbReference>
<feature type="domain" description="Fe2OG dioxygenase" evidence="6">
    <location>
        <begin position="203"/>
        <end position="304"/>
    </location>
</feature>
<organism evidence="7 8">
    <name type="scientific">Rhynchospora breviuscula</name>
    <dbReference type="NCBI Taxonomy" id="2022672"/>
    <lineage>
        <taxon>Eukaryota</taxon>
        <taxon>Viridiplantae</taxon>
        <taxon>Streptophyta</taxon>
        <taxon>Embryophyta</taxon>
        <taxon>Tracheophyta</taxon>
        <taxon>Spermatophyta</taxon>
        <taxon>Magnoliopsida</taxon>
        <taxon>Liliopsida</taxon>
        <taxon>Poales</taxon>
        <taxon>Cyperaceae</taxon>
        <taxon>Cyperoideae</taxon>
        <taxon>Rhynchosporeae</taxon>
        <taxon>Rhynchospora</taxon>
    </lineage>
</organism>
<dbReference type="PROSITE" id="PS51257">
    <property type="entry name" value="PROKAR_LIPOPROTEIN"/>
    <property type="match status" value="1"/>
</dbReference>
<gene>
    <name evidence="7" type="ORF">LUZ63_001672</name>
</gene>
<keyword evidence="3 5" id="KW-0560">Oxidoreductase</keyword>
<comment type="similarity">
    <text evidence="1 5">Belongs to the iron/ascorbate-dependent oxidoreductase family.</text>
</comment>
<dbReference type="InterPro" id="IPR005123">
    <property type="entry name" value="Oxoglu/Fe-dep_dioxygenase_dom"/>
</dbReference>
<dbReference type="GO" id="GO:0046872">
    <property type="term" value="F:metal ion binding"/>
    <property type="evidence" value="ECO:0007669"/>
    <property type="project" value="UniProtKB-KW"/>
</dbReference>
<evidence type="ECO:0000313" key="7">
    <source>
        <dbReference type="EMBL" id="KAJ1701893.1"/>
    </source>
</evidence>
<dbReference type="SUPFAM" id="SSF51197">
    <property type="entry name" value="Clavaminate synthase-like"/>
    <property type="match status" value="1"/>
</dbReference>
<proteinExistence type="inferred from homology"/>
<evidence type="ECO:0000259" key="6">
    <source>
        <dbReference type="PROSITE" id="PS51471"/>
    </source>
</evidence>
<reference evidence="7" key="1">
    <citation type="journal article" date="2022" name="Cell">
        <title>Repeat-based holocentromeres influence genome architecture and karyotype evolution.</title>
        <authorList>
            <person name="Hofstatter P.G."/>
            <person name="Thangavel G."/>
            <person name="Lux T."/>
            <person name="Neumann P."/>
            <person name="Vondrak T."/>
            <person name="Novak P."/>
            <person name="Zhang M."/>
            <person name="Costa L."/>
            <person name="Castellani M."/>
            <person name="Scott A."/>
            <person name="Toegelov H."/>
            <person name="Fuchs J."/>
            <person name="Mata-Sucre Y."/>
            <person name="Dias Y."/>
            <person name="Vanzela A.L.L."/>
            <person name="Huettel B."/>
            <person name="Almeida C.C.S."/>
            <person name="Simkova H."/>
            <person name="Souza G."/>
            <person name="Pedrosa-Harand A."/>
            <person name="Macas J."/>
            <person name="Mayer K.F.X."/>
            <person name="Houben A."/>
            <person name="Marques A."/>
        </authorList>
    </citation>
    <scope>NUCLEOTIDE SEQUENCE</scope>
    <source>
        <strain evidence="7">RhyBre1mFocal</strain>
    </source>
</reference>
<name>A0A9Q0HY40_9POAL</name>
<evidence type="ECO:0000256" key="1">
    <source>
        <dbReference type="ARBA" id="ARBA00008056"/>
    </source>
</evidence>
<dbReference type="InterPro" id="IPR027443">
    <property type="entry name" value="IPNS-like_sf"/>
</dbReference>
<evidence type="ECO:0000256" key="4">
    <source>
        <dbReference type="ARBA" id="ARBA00023004"/>
    </source>
</evidence>
<evidence type="ECO:0000256" key="5">
    <source>
        <dbReference type="RuleBase" id="RU003682"/>
    </source>
</evidence>
<evidence type="ECO:0000313" key="8">
    <source>
        <dbReference type="Proteomes" id="UP001151287"/>
    </source>
</evidence>
<keyword evidence="4 5" id="KW-0408">Iron</keyword>
<dbReference type="Proteomes" id="UP001151287">
    <property type="component" value="Unassembled WGS sequence"/>
</dbReference>
<dbReference type="Pfam" id="PF14226">
    <property type="entry name" value="DIOX_N"/>
    <property type="match status" value="1"/>
</dbReference>
<sequence length="356" mass="39714">MATYDRTTELHALDATKTGVQGLVASGCTTLPRIFIVPPENRIPLPPALPTSACNSIPVIDISSSDKKQVVEEVLRASSEWGFLQVVGHGVPQSVMYSMLDAVRAFHEGKYEEKARLYSREPAKAVKYHCNFDLYQSKFTNWRDTLYCRMAPDPPTPEELPDSCRDTLLMYSKLVMELGNTMLGLLSEALGLDSSYLTDIECNQGQILVCHYYPPCPEPEVAIGTSQHSDSSFLTILLQDCIGGLQIHHGGEWIDVPPVPGAFIVNIGDLLQLISNDRFKSVEHRVLAKNAGPRVSVACFFSTHFHPASTRLYGPIKELLSDRNAPLYRQTLVRDFIAYYYSRGLDGKSAIEHFRM</sequence>
<evidence type="ECO:0000256" key="2">
    <source>
        <dbReference type="ARBA" id="ARBA00022723"/>
    </source>
</evidence>
<dbReference type="OrthoDB" id="288590at2759"/>
<dbReference type="Gene3D" id="2.60.120.330">
    <property type="entry name" value="B-lactam Antibiotic, Isopenicillin N Synthase, Chain"/>
    <property type="match status" value="1"/>
</dbReference>
<dbReference type="InterPro" id="IPR044861">
    <property type="entry name" value="IPNS-like_FE2OG_OXY"/>
</dbReference>
<protein>
    <recommendedName>
        <fullName evidence="6">Fe2OG dioxygenase domain-containing protein</fullName>
    </recommendedName>
</protein>
<keyword evidence="8" id="KW-1185">Reference proteome</keyword>
<dbReference type="EMBL" id="JAMQYH010000001">
    <property type="protein sequence ID" value="KAJ1701893.1"/>
    <property type="molecule type" value="Genomic_DNA"/>
</dbReference>
<dbReference type="Pfam" id="PF03171">
    <property type="entry name" value="2OG-FeII_Oxy"/>
    <property type="match status" value="1"/>
</dbReference>
<dbReference type="PROSITE" id="PS51471">
    <property type="entry name" value="FE2OG_OXY"/>
    <property type="match status" value="1"/>
</dbReference>
<accession>A0A9Q0HY40</accession>
<dbReference type="GO" id="GO:0051213">
    <property type="term" value="F:dioxygenase activity"/>
    <property type="evidence" value="ECO:0007669"/>
    <property type="project" value="UniProtKB-ARBA"/>
</dbReference>
<keyword evidence="2 5" id="KW-0479">Metal-binding</keyword>
<dbReference type="FunFam" id="2.60.120.330:FF:000005">
    <property type="entry name" value="1-aminocyclopropane-1-carboxylate oxidase homolog 1"/>
    <property type="match status" value="1"/>
</dbReference>
<evidence type="ECO:0000256" key="3">
    <source>
        <dbReference type="ARBA" id="ARBA00023002"/>
    </source>
</evidence>
<dbReference type="PANTHER" id="PTHR10209">
    <property type="entry name" value="OXIDOREDUCTASE, 2OG-FE II OXYGENASE FAMILY PROTEIN"/>
    <property type="match status" value="1"/>
</dbReference>